<feature type="non-terminal residue" evidence="1">
    <location>
        <position position="1"/>
    </location>
</feature>
<evidence type="ECO:0000313" key="1">
    <source>
        <dbReference type="EMBL" id="KGO97621.1"/>
    </source>
</evidence>
<reference evidence="1 2" key="1">
    <citation type="submission" date="2013-08" db="EMBL/GenBank/DDBJ databases">
        <title>Genomic analysis of Lysobacter defluvii.</title>
        <authorList>
            <person name="Wang Q."/>
            <person name="Wang G."/>
        </authorList>
    </citation>
    <scope>NUCLEOTIDE SEQUENCE [LARGE SCALE GENOMIC DNA]</scope>
    <source>
        <strain evidence="1 2">IMMIB APB-9</strain>
    </source>
</reference>
<dbReference type="AlphaFoldDB" id="A0A0A0M8W8"/>
<keyword evidence="2" id="KW-1185">Reference proteome</keyword>
<comment type="caution">
    <text evidence="1">The sequence shown here is derived from an EMBL/GenBank/DDBJ whole genome shotgun (WGS) entry which is preliminary data.</text>
</comment>
<organism evidence="1 2">
    <name type="scientific">Lysobacter defluvii IMMIB APB-9 = DSM 18482</name>
    <dbReference type="NCBI Taxonomy" id="1385515"/>
    <lineage>
        <taxon>Bacteria</taxon>
        <taxon>Pseudomonadati</taxon>
        <taxon>Pseudomonadota</taxon>
        <taxon>Gammaproteobacteria</taxon>
        <taxon>Lysobacterales</taxon>
        <taxon>Lysobacteraceae</taxon>
        <taxon>Novilysobacter</taxon>
    </lineage>
</organism>
<proteinExistence type="predicted"/>
<name>A0A0A0M8W8_9GAMM</name>
<evidence type="ECO:0000313" key="2">
    <source>
        <dbReference type="Proteomes" id="UP000030003"/>
    </source>
</evidence>
<dbReference type="Proteomes" id="UP000030003">
    <property type="component" value="Unassembled WGS sequence"/>
</dbReference>
<accession>A0A0A0M8W8</accession>
<protein>
    <submittedName>
        <fullName evidence="1">Uncharacterized protein</fullName>
    </submittedName>
</protein>
<dbReference type="STRING" id="1385515.GCA_000423325_01146"/>
<gene>
    <name evidence="1" type="ORF">N791_09275</name>
</gene>
<sequence>RVAAVAVEWRGPLAFLRWRDAAGRVHRRTWWPDVLRPRDRRRLRLAAGNESASPVVASVAP</sequence>
<dbReference type="EMBL" id="AVBH01000271">
    <property type="protein sequence ID" value="KGO97621.1"/>
    <property type="molecule type" value="Genomic_DNA"/>
</dbReference>